<proteinExistence type="predicted"/>
<dbReference type="EMBL" id="WNVC01000337">
    <property type="protein sequence ID" value="MDZ5000458.1"/>
    <property type="molecule type" value="Genomic_DNA"/>
</dbReference>
<evidence type="ECO:0000313" key="3">
    <source>
        <dbReference type="Proteomes" id="UP001291306"/>
    </source>
</evidence>
<dbReference type="AlphaFoldDB" id="A0AAW9I7N2"/>
<protein>
    <submittedName>
        <fullName evidence="2">Metallophosphoesterase</fullName>
    </submittedName>
</protein>
<dbReference type="InterPro" id="IPR029052">
    <property type="entry name" value="Metallo-depent_PP-like"/>
</dbReference>
<dbReference type="InterPro" id="IPR051918">
    <property type="entry name" value="STPP_CPPED1"/>
</dbReference>
<sequence>MDHFQKAINDLYTINPNMDALVLNGDVVDQGLDEQYDSVQKALEKNKEFLPGTIIKNIGNHEFFDYNTETNAPEQVQIFMNKYLEFSGEEKVYHDKWIKDYHFISLGSEDGNSETLNSVTAFISNKQLEWFKEKLAENHQKGKPIFVFLHQHLDYGNNSWIGVKQSEEIKEILAQYPEVIMFASHTHSDLNENSEILNKPFTIVNT</sequence>
<reference evidence="2" key="1">
    <citation type="submission" date="2019-11" db="EMBL/GenBank/DDBJ databases">
        <title>Characterization of Clostridium perfringens isolates from swine manure treated agricultural soils.</title>
        <authorList>
            <person name="Wushke S.T."/>
        </authorList>
    </citation>
    <scope>NUCLEOTIDE SEQUENCE</scope>
    <source>
        <strain evidence="2">X26</strain>
    </source>
</reference>
<dbReference type="InterPro" id="IPR004843">
    <property type="entry name" value="Calcineurin-like_PHP"/>
</dbReference>
<name>A0AAW9I7N2_CLOPF</name>
<gene>
    <name evidence="2" type="ORF">GNF79_15560</name>
</gene>
<dbReference type="Proteomes" id="UP001291306">
    <property type="component" value="Unassembled WGS sequence"/>
</dbReference>
<dbReference type="PANTHER" id="PTHR43143:SF1">
    <property type="entry name" value="SERINE_THREONINE-PROTEIN PHOSPHATASE CPPED1"/>
    <property type="match status" value="1"/>
</dbReference>
<comment type="caution">
    <text evidence="2">The sequence shown here is derived from an EMBL/GenBank/DDBJ whole genome shotgun (WGS) entry which is preliminary data.</text>
</comment>
<accession>A0AAW9I7N2</accession>
<dbReference type="SUPFAM" id="SSF56300">
    <property type="entry name" value="Metallo-dependent phosphatases"/>
    <property type="match status" value="1"/>
</dbReference>
<feature type="non-terminal residue" evidence="2">
    <location>
        <position position="206"/>
    </location>
</feature>
<feature type="domain" description="Calcineurin-like phosphoesterase" evidence="1">
    <location>
        <begin position="4"/>
        <end position="188"/>
    </location>
</feature>
<organism evidence="2 3">
    <name type="scientific">Clostridium perfringens</name>
    <dbReference type="NCBI Taxonomy" id="1502"/>
    <lineage>
        <taxon>Bacteria</taxon>
        <taxon>Bacillati</taxon>
        <taxon>Bacillota</taxon>
        <taxon>Clostridia</taxon>
        <taxon>Eubacteriales</taxon>
        <taxon>Clostridiaceae</taxon>
        <taxon>Clostridium</taxon>
    </lineage>
</organism>
<dbReference type="PANTHER" id="PTHR43143">
    <property type="entry name" value="METALLOPHOSPHOESTERASE, CALCINEURIN SUPERFAMILY"/>
    <property type="match status" value="1"/>
</dbReference>
<dbReference type="Gene3D" id="3.60.21.10">
    <property type="match status" value="1"/>
</dbReference>
<evidence type="ECO:0000259" key="1">
    <source>
        <dbReference type="Pfam" id="PF00149"/>
    </source>
</evidence>
<dbReference type="Pfam" id="PF00149">
    <property type="entry name" value="Metallophos"/>
    <property type="match status" value="1"/>
</dbReference>
<evidence type="ECO:0000313" key="2">
    <source>
        <dbReference type="EMBL" id="MDZ5000458.1"/>
    </source>
</evidence>
<dbReference type="GO" id="GO:0016787">
    <property type="term" value="F:hydrolase activity"/>
    <property type="evidence" value="ECO:0007669"/>
    <property type="project" value="InterPro"/>
</dbReference>